<dbReference type="Gramene" id="CDP08203">
    <property type="protein sequence ID" value="CDP08203"/>
    <property type="gene ID" value="GSCOC_T00026962001"/>
</dbReference>
<protein>
    <submittedName>
        <fullName evidence="2">Uncharacterized protein</fullName>
    </submittedName>
</protein>
<keyword evidence="1" id="KW-0732">Signal</keyword>
<reference evidence="3" key="1">
    <citation type="journal article" date="2014" name="Science">
        <title>The coffee genome provides insight into the convergent evolution of caffeine biosynthesis.</title>
        <authorList>
            <person name="Denoeud F."/>
            <person name="Carretero-Paulet L."/>
            <person name="Dereeper A."/>
            <person name="Droc G."/>
            <person name="Guyot R."/>
            <person name="Pietrella M."/>
            <person name="Zheng C."/>
            <person name="Alberti A."/>
            <person name="Anthony F."/>
            <person name="Aprea G."/>
            <person name="Aury J.M."/>
            <person name="Bento P."/>
            <person name="Bernard M."/>
            <person name="Bocs S."/>
            <person name="Campa C."/>
            <person name="Cenci A."/>
            <person name="Combes M.C."/>
            <person name="Crouzillat D."/>
            <person name="Da Silva C."/>
            <person name="Daddiego L."/>
            <person name="De Bellis F."/>
            <person name="Dussert S."/>
            <person name="Garsmeur O."/>
            <person name="Gayraud T."/>
            <person name="Guignon V."/>
            <person name="Jahn K."/>
            <person name="Jamilloux V."/>
            <person name="Joet T."/>
            <person name="Labadie K."/>
            <person name="Lan T."/>
            <person name="Leclercq J."/>
            <person name="Lepelley M."/>
            <person name="Leroy T."/>
            <person name="Li L.T."/>
            <person name="Librado P."/>
            <person name="Lopez L."/>
            <person name="Munoz A."/>
            <person name="Noel B."/>
            <person name="Pallavicini A."/>
            <person name="Perrotta G."/>
            <person name="Poncet V."/>
            <person name="Pot D."/>
            <person name="Priyono X."/>
            <person name="Rigoreau M."/>
            <person name="Rouard M."/>
            <person name="Rozas J."/>
            <person name="Tranchant-Dubreuil C."/>
            <person name="VanBuren R."/>
            <person name="Zhang Q."/>
            <person name="Andrade A.C."/>
            <person name="Argout X."/>
            <person name="Bertrand B."/>
            <person name="de Kochko A."/>
            <person name="Graziosi G."/>
            <person name="Henry R.J."/>
            <person name="Jayarama X."/>
            <person name="Ming R."/>
            <person name="Nagai C."/>
            <person name="Rounsley S."/>
            <person name="Sankoff D."/>
            <person name="Giuliano G."/>
            <person name="Albert V.A."/>
            <person name="Wincker P."/>
            <person name="Lashermes P."/>
        </authorList>
    </citation>
    <scope>NUCLEOTIDE SEQUENCE [LARGE SCALE GENOMIC DNA]</scope>
    <source>
        <strain evidence="3">cv. DH200-94</strain>
    </source>
</reference>
<dbReference type="Proteomes" id="UP000295252">
    <property type="component" value="Chromosome X"/>
</dbReference>
<keyword evidence="3" id="KW-1185">Reference proteome</keyword>
<sequence>MHWSLIFFKVSRTLFMQVFPWEIQTHNHGTNAVQGSCTVSSSEHGMRHDLTSYGRQICSQDSSPTTNCSQ</sequence>
<dbReference type="InParanoid" id="A0A068UKU7"/>
<dbReference type="EMBL" id="HG739115">
    <property type="protein sequence ID" value="CDP08203.1"/>
    <property type="molecule type" value="Genomic_DNA"/>
</dbReference>
<feature type="chain" id="PRO_5001654998" evidence="1">
    <location>
        <begin position="21"/>
        <end position="70"/>
    </location>
</feature>
<proteinExistence type="predicted"/>
<organism evidence="2 3">
    <name type="scientific">Coffea canephora</name>
    <name type="common">Robusta coffee</name>
    <dbReference type="NCBI Taxonomy" id="49390"/>
    <lineage>
        <taxon>Eukaryota</taxon>
        <taxon>Viridiplantae</taxon>
        <taxon>Streptophyta</taxon>
        <taxon>Embryophyta</taxon>
        <taxon>Tracheophyta</taxon>
        <taxon>Spermatophyta</taxon>
        <taxon>Magnoliopsida</taxon>
        <taxon>eudicotyledons</taxon>
        <taxon>Gunneridae</taxon>
        <taxon>Pentapetalae</taxon>
        <taxon>asterids</taxon>
        <taxon>lamiids</taxon>
        <taxon>Gentianales</taxon>
        <taxon>Rubiaceae</taxon>
        <taxon>Ixoroideae</taxon>
        <taxon>Gardenieae complex</taxon>
        <taxon>Bertiereae - Coffeeae clade</taxon>
        <taxon>Coffeeae</taxon>
        <taxon>Coffea</taxon>
    </lineage>
</organism>
<name>A0A068UKU7_COFCA</name>
<gene>
    <name evidence="2" type="ORF">GSCOC_T00026962001</name>
</gene>
<evidence type="ECO:0000256" key="1">
    <source>
        <dbReference type="SAM" id="SignalP"/>
    </source>
</evidence>
<feature type="signal peptide" evidence="1">
    <location>
        <begin position="1"/>
        <end position="20"/>
    </location>
</feature>
<evidence type="ECO:0000313" key="2">
    <source>
        <dbReference type="EMBL" id="CDP08203.1"/>
    </source>
</evidence>
<dbReference type="AlphaFoldDB" id="A0A068UKU7"/>
<accession>A0A068UKU7</accession>
<evidence type="ECO:0000313" key="3">
    <source>
        <dbReference type="Proteomes" id="UP000295252"/>
    </source>
</evidence>